<evidence type="ECO:0000313" key="6">
    <source>
        <dbReference type="EMBL" id="KAK7317588.1"/>
    </source>
</evidence>
<gene>
    <name evidence="6" type="ORF">RJT34_01951</name>
</gene>
<evidence type="ECO:0000313" key="7">
    <source>
        <dbReference type="Proteomes" id="UP001359559"/>
    </source>
</evidence>
<keyword evidence="7" id="KW-1185">Reference proteome</keyword>
<dbReference type="InterPro" id="IPR036430">
    <property type="entry name" value="RNase_T2-like_sf"/>
</dbReference>
<feature type="chain" id="PRO_5043007261" evidence="5">
    <location>
        <begin position="21"/>
        <end position="214"/>
    </location>
</feature>
<dbReference type="PANTHER" id="PTHR11240:SF22">
    <property type="entry name" value="RIBONUCLEASE T2"/>
    <property type="match status" value="1"/>
</dbReference>
<dbReference type="InterPro" id="IPR018188">
    <property type="entry name" value="RNase_T2_His_AS_1"/>
</dbReference>
<dbReference type="PROSITE" id="PS00530">
    <property type="entry name" value="RNASE_T2_1"/>
    <property type="match status" value="1"/>
</dbReference>
<keyword evidence="5" id="KW-0732">Signal</keyword>
<name>A0AAN9KJV4_CLITE</name>
<comment type="caution">
    <text evidence="6">The sequence shown here is derived from an EMBL/GenBank/DDBJ whole genome shotgun (WGS) entry which is preliminary data.</text>
</comment>
<keyword evidence="3" id="KW-0456">Lyase</keyword>
<evidence type="ECO:0000256" key="4">
    <source>
        <dbReference type="RuleBase" id="RU004328"/>
    </source>
</evidence>
<evidence type="ECO:0000256" key="2">
    <source>
        <dbReference type="ARBA" id="ARBA00022722"/>
    </source>
</evidence>
<dbReference type="AlphaFoldDB" id="A0AAN9KJV4"/>
<evidence type="ECO:0000256" key="1">
    <source>
        <dbReference type="ARBA" id="ARBA00007469"/>
    </source>
</evidence>
<reference evidence="6 7" key="1">
    <citation type="submission" date="2024-01" db="EMBL/GenBank/DDBJ databases">
        <title>The genomes of 5 underutilized Papilionoideae crops provide insights into root nodulation and disease resistance.</title>
        <authorList>
            <person name="Yuan L."/>
        </authorList>
    </citation>
    <scope>NUCLEOTIDE SEQUENCE [LARGE SCALE GENOMIC DNA]</scope>
    <source>
        <strain evidence="6">LY-2023</strain>
        <tissue evidence="6">Leaf</tissue>
    </source>
</reference>
<dbReference type="PANTHER" id="PTHR11240">
    <property type="entry name" value="RIBONUCLEASE T2"/>
    <property type="match status" value="1"/>
</dbReference>
<keyword evidence="2" id="KW-0540">Nuclease</keyword>
<protein>
    <submittedName>
        <fullName evidence="6">Uncharacterized protein</fullName>
    </submittedName>
</protein>
<dbReference type="SUPFAM" id="SSF55895">
    <property type="entry name" value="Ribonuclease Rh-like"/>
    <property type="match status" value="1"/>
</dbReference>
<dbReference type="GO" id="GO:0006401">
    <property type="term" value="P:RNA catabolic process"/>
    <property type="evidence" value="ECO:0007669"/>
    <property type="project" value="TreeGrafter"/>
</dbReference>
<dbReference type="Gene3D" id="3.90.730.10">
    <property type="entry name" value="Ribonuclease T2-like"/>
    <property type="match status" value="1"/>
</dbReference>
<dbReference type="GO" id="GO:0005576">
    <property type="term" value="C:extracellular region"/>
    <property type="evidence" value="ECO:0007669"/>
    <property type="project" value="TreeGrafter"/>
</dbReference>
<accession>A0AAN9KJV4</accession>
<proteinExistence type="inferred from homology"/>
<dbReference type="Pfam" id="PF00445">
    <property type="entry name" value="Ribonuclease_T2"/>
    <property type="match status" value="1"/>
</dbReference>
<comment type="similarity">
    <text evidence="1 4">Belongs to the RNase T2 family.</text>
</comment>
<evidence type="ECO:0000256" key="3">
    <source>
        <dbReference type="ARBA" id="ARBA00023239"/>
    </source>
</evidence>
<dbReference type="GO" id="GO:0033897">
    <property type="term" value="F:ribonuclease T2 activity"/>
    <property type="evidence" value="ECO:0007669"/>
    <property type="project" value="InterPro"/>
</dbReference>
<dbReference type="InterPro" id="IPR001568">
    <property type="entry name" value="RNase_T2-like"/>
</dbReference>
<dbReference type="GO" id="GO:0003723">
    <property type="term" value="F:RNA binding"/>
    <property type="evidence" value="ECO:0007669"/>
    <property type="project" value="InterPro"/>
</dbReference>
<keyword evidence="2" id="KW-0378">Hydrolase</keyword>
<sequence length="214" mass="24208">MKYTALCYVFLLFLLPYVASYRYLKLALQWPTGVCANRKCVKNTHRTDFGIHGLWPQNRIGYPFKCTNSALNLTLINNLIPGLTTSWSSLFFQQDSVFWSHEWSEHGTCSEHVLDQHAYFQLALNMKNFADLPGALTRANIRPSNTTLYNTARFSAAIKGQISINATPELTCANPTVLTEVRLCLIYNGTSFINCPYAGNCLRNPTVRFLQPPT</sequence>
<organism evidence="6 7">
    <name type="scientific">Clitoria ternatea</name>
    <name type="common">Butterfly pea</name>
    <dbReference type="NCBI Taxonomy" id="43366"/>
    <lineage>
        <taxon>Eukaryota</taxon>
        <taxon>Viridiplantae</taxon>
        <taxon>Streptophyta</taxon>
        <taxon>Embryophyta</taxon>
        <taxon>Tracheophyta</taxon>
        <taxon>Spermatophyta</taxon>
        <taxon>Magnoliopsida</taxon>
        <taxon>eudicotyledons</taxon>
        <taxon>Gunneridae</taxon>
        <taxon>Pentapetalae</taxon>
        <taxon>rosids</taxon>
        <taxon>fabids</taxon>
        <taxon>Fabales</taxon>
        <taxon>Fabaceae</taxon>
        <taxon>Papilionoideae</taxon>
        <taxon>50 kb inversion clade</taxon>
        <taxon>NPAAA clade</taxon>
        <taxon>indigoferoid/millettioid clade</taxon>
        <taxon>Phaseoleae</taxon>
        <taxon>Clitoria</taxon>
    </lineage>
</organism>
<dbReference type="EMBL" id="JAYKXN010000001">
    <property type="protein sequence ID" value="KAK7317588.1"/>
    <property type="molecule type" value="Genomic_DNA"/>
</dbReference>
<feature type="signal peptide" evidence="5">
    <location>
        <begin position="1"/>
        <end position="20"/>
    </location>
</feature>
<evidence type="ECO:0000256" key="5">
    <source>
        <dbReference type="SAM" id="SignalP"/>
    </source>
</evidence>
<dbReference type="CDD" id="cd00374">
    <property type="entry name" value="RNase_T2"/>
    <property type="match status" value="1"/>
</dbReference>
<dbReference type="Proteomes" id="UP001359559">
    <property type="component" value="Unassembled WGS sequence"/>
</dbReference>